<name>A0A975K0C7_9MYCO</name>
<keyword evidence="1" id="KW-0732">Signal</keyword>
<feature type="chain" id="PRO_5036856620" evidence="1">
    <location>
        <begin position="27"/>
        <end position="396"/>
    </location>
</feature>
<proteinExistence type="predicted"/>
<dbReference type="PROSITE" id="PS51257">
    <property type="entry name" value="PROKAR_LIPOPROTEIN"/>
    <property type="match status" value="1"/>
</dbReference>
<dbReference type="SUPFAM" id="SSF53474">
    <property type="entry name" value="alpha/beta-Hydrolases"/>
    <property type="match status" value="1"/>
</dbReference>
<gene>
    <name evidence="2" type="ORF">F6B93_12810</name>
</gene>
<dbReference type="InterPro" id="IPR029058">
    <property type="entry name" value="AB_hydrolase_fold"/>
</dbReference>
<dbReference type="RefSeq" id="WP_211695441.1">
    <property type="nucleotide sequence ID" value="NZ_CP046600.1"/>
</dbReference>
<dbReference type="KEGG" id="mspg:F6B93_12810"/>
<sequence>MTRINALIWTPFLPLFLILMSSCAHADTRQSVETVSNRNGLYPGEEMLETNGFETLTYFKEGQPDKPLVIFVPGGFHLARVAYGYPGGNETDFLAYWLAQRGYSFLGASYPTGNKVYSKAYPAFSIRDWGKQVAATAKHYVDERGLSGKVIVLGWSAGGQIAQSVYEASKDAGLDMSLYVSLASTPPVPLLVAAPGAISKAESGLSKAPQFYELFKRYVVAQDELNGHQIIPWKTFESDILGDIPVALNAIMIASRYEDGKFVEDLEWSMADTGALKVADFPFVVTISGNKVLDNDHALTDRGNWGIYQIQHLYRNMVLPVLSKSEDIAPEDWQNLMDQMSYATSGALNARVPGNHFFWYGAVGARETVEQMDMLIQRAANLQSSIAASLAHVGGS</sequence>
<keyword evidence="3" id="KW-1185">Reference proteome</keyword>
<accession>A0A975K0C7</accession>
<protein>
    <submittedName>
        <fullName evidence="2">Alpha/beta fold hydrolase</fullName>
    </submittedName>
</protein>
<evidence type="ECO:0000256" key="1">
    <source>
        <dbReference type="SAM" id="SignalP"/>
    </source>
</evidence>
<keyword evidence="2" id="KW-0378">Hydrolase</keyword>
<reference evidence="2" key="1">
    <citation type="submission" date="2019-12" db="EMBL/GenBank/DDBJ databases">
        <title>Mycobacterium spongiae sp. nov.</title>
        <authorList>
            <person name="Stinear T."/>
        </authorList>
    </citation>
    <scope>NUCLEOTIDE SEQUENCE</scope>
    <source>
        <strain evidence="2">FSD4b-SM</strain>
    </source>
</reference>
<evidence type="ECO:0000313" key="3">
    <source>
        <dbReference type="Proteomes" id="UP000682202"/>
    </source>
</evidence>
<feature type="signal peptide" evidence="1">
    <location>
        <begin position="1"/>
        <end position="26"/>
    </location>
</feature>
<organism evidence="2 3">
    <name type="scientific">Mycobacterium spongiae</name>
    <dbReference type="NCBI Taxonomy" id="886343"/>
    <lineage>
        <taxon>Bacteria</taxon>
        <taxon>Bacillati</taxon>
        <taxon>Actinomycetota</taxon>
        <taxon>Actinomycetes</taxon>
        <taxon>Mycobacteriales</taxon>
        <taxon>Mycobacteriaceae</taxon>
        <taxon>Mycobacterium</taxon>
    </lineage>
</organism>
<dbReference type="AlphaFoldDB" id="A0A975K0C7"/>
<dbReference type="EMBL" id="CP046600">
    <property type="protein sequence ID" value="QUR67868.1"/>
    <property type="molecule type" value="Genomic_DNA"/>
</dbReference>
<evidence type="ECO:0000313" key="2">
    <source>
        <dbReference type="EMBL" id="QUR67868.1"/>
    </source>
</evidence>
<dbReference type="Proteomes" id="UP000682202">
    <property type="component" value="Chromosome"/>
</dbReference>
<dbReference type="GO" id="GO:0016787">
    <property type="term" value="F:hydrolase activity"/>
    <property type="evidence" value="ECO:0007669"/>
    <property type="project" value="UniProtKB-KW"/>
</dbReference>
<dbReference type="Gene3D" id="3.40.50.1820">
    <property type="entry name" value="alpha/beta hydrolase"/>
    <property type="match status" value="1"/>
</dbReference>